<organism evidence="1 2">
    <name type="scientific">Lepagella muris</name>
    <dbReference type="NCBI Taxonomy" id="3032870"/>
    <lineage>
        <taxon>Bacteria</taxon>
        <taxon>Pseudomonadati</taxon>
        <taxon>Bacteroidota</taxon>
        <taxon>Bacteroidia</taxon>
        <taxon>Bacteroidales</taxon>
        <taxon>Muribaculaceae</taxon>
        <taxon>Lepagella</taxon>
    </lineage>
</organism>
<keyword evidence="2" id="KW-1185">Reference proteome</keyword>
<dbReference type="EMBL" id="SRYB01000042">
    <property type="protein sequence ID" value="TGY76322.1"/>
    <property type="molecule type" value="Genomic_DNA"/>
</dbReference>
<gene>
    <name evidence="1" type="ORF">E5331_18510</name>
</gene>
<dbReference type="Proteomes" id="UP000306319">
    <property type="component" value="Unassembled WGS sequence"/>
</dbReference>
<evidence type="ECO:0000313" key="1">
    <source>
        <dbReference type="EMBL" id="TGY76322.1"/>
    </source>
</evidence>
<comment type="caution">
    <text evidence="1">The sequence shown here is derived from an EMBL/GenBank/DDBJ whole genome shotgun (WGS) entry which is preliminary data.</text>
</comment>
<protein>
    <submittedName>
        <fullName evidence="1">DUF4982 domain-containing protein</fullName>
    </submittedName>
</protein>
<accession>A0AC61RBQ3</accession>
<evidence type="ECO:0000313" key="2">
    <source>
        <dbReference type="Proteomes" id="UP000306319"/>
    </source>
</evidence>
<proteinExistence type="predicted"/>
<sequence>MLMKKYFIFMVMALSGAITFPLNAQRISSRLTDGWEFKQGGVESQAAWQNVKIPHDWAITGPFDRDNDLQCVIIEQNNEKEATWKTGRTGGLPFIGKGAYKRKIYIPEQEGRHYTIVFDGAMSNAQVSINGHHAITWPYGYNSFYVNIDSLVHQGENELLVQLENFDKQSRWYPGAGLYRNVHLVETDRVHVPVWGTYITTPIVKDDYAVVNMCIEIEGAKQSDEWPYGETINIMTAIYSPDGKEVSKDSTKYIARGQGLTQKFIINNPELWSTDSPNLYTAKTLLLRNDKVVDTYETKFGIRTLEYIPEKGFFLNGIPTKFRGVCNHHDLGPLGAAINEAALRHQVALLKEMGANAIRTSHNMPAPELVRICDEMGMMLMIEPFDDWGFRPKSENGYGKVFNEWAQRDVTNMVRQFRNSPSVVMWSIGNEVPSQWGQPGMDELLMLRNLVNSLDPTRPVTCGMDQIGSVISNGFAAALDIPAFNYKPQYYEMIYNRLPNRLVLGSETASTVSSRGKYMFPVKPKSDALYDNHQSSGYGTEYCSWSNIPDLDFAADDDYPWMIGQFVWTGFDYLGEPSPYDTDAWPNHSSMFGIFDLASLPKDTYYLYRSQWRKDSPTLHILPHWNWEGREGEVTPVMAFTSYPEAELFVNGVSQGRRKKDTSVAASKIRDGWKEYKDYTPEHRAEDATNLMNRYRLIWDNVVYQPGELKVVAYDADGKPVDETSVKTAGKPHHIVLTPNRTSLTADGEDLAYITVQIADKDGNIVPTDSRKVEFSVKGAGSFRAAANGDPTSLEPFHKPQMSLFSGAATAIVQTSDNAGDIVFEAKAKGVKPAKLTITAL</sequence>
<name>A0AC61RBQ3_9BACT</name>
<reference evidence="1" key="1">
    <citation type="submission" date="2019-04" db="EMBL/GenBank/DDBJ databases">
        <title>Microbes associate with the intestines of laboratory mice.</title>
        <authorList>
            <person name="Navarre W."/>
            <person name="Wong E."/>
            <person name="Huang K."/>
            <person name="Tropini C."/>
            <person name="Ng K."/>
            <person name="Yu B."/>
        </authorList>
    </citation>
    <scope>NUCLEOTIDE SEQUENCE</scope>
    <source>
        <strain evidence="1">NM04_E33</strain>
    </source>
</reference>